<evidence type="ECO:0000313" key="2">
    <source>
        <dbReference type="Proteomes" id="UP000054785"/>
    </source>
</evidence>
<dbReference type="SUPFAM" id="SSF52833">
    <property type="entry name" value="Thioredoxin-like"/>
    <property type="match status" value="1"/>
</dbReference>
<gene>
    <name evidence="1" type="ORF">Lgee_1401</name>
</gene>
<dbReference type="RefSeq" id="WP_051550791.1">
    <property type="nucleotide sequence ID" value="NZ_CAAAHN010000006.1"/>
</dbReference>
<keyword evidence="2" id="KW-1185">Reference proteome</keyword>
<dbReference type="InterPro" id="IPR036249">
    <property type="entry name" value="Thioredoxin-like_sf"/>
</dbReference>
<reference evidence="1 2" key="1">
    <citation type="submission" date="2015-11" db="EMBL/GenBank/DDBJ databases">
        <title>Genomic analysis of 38 Legionella species identifies large and diverse effector repertoires.</title>
        <authorList>
            <person name="Burstein D."/>
            <person name="Amaro F."/>
            <person name="Zusman T."/>
            <person name="Lifshitz Z."/>
            <person name="Cohen O."/>
            <person name="Gilbert J.A."/>
            <person name="Pupko T."/>
            <person name="Shuman H.A."/>
            <person name="Segal G."/>
        </authorList>
    </citation>
    <scope>NUCLEOTIDE SEQUENCE [LARGE SCALE GENOMIC DNA]</scope>
    <source>
        <strain evidence="1 2">ATCC 49504</strain>
    </source>
</reference>
<dbReference type="STRING" id="45065.Lgee_1401"/>
<protein>
    <submittedName>
        <fullName evidence="1">Uncharacterized protein</fullName>
    </submittedName>
</protein>
<sequence>MKLMSRRTVLFCFLGLLFAAPGVLALFFFRHPDMIAGAPTNQGFLLRPPVSVPALLEMPANWHLLLWNEGACETACKAALDRLARVRLALGRRARRVDVSLVTSAPASLADAMLVKTLKDADIRVLGLDDKAFAGLPQNVSAFFIADPEGYLVLSYAKDAPPGALYHDLKHLLETNPDG</sequence>
<comment type="caution">
    <text evidence="1">The sequence shown here is derived from an EMBL/GenBank/DDBJ whole genome shotgun (WGS) entry which is preliminary data.</text>
</comment>
<dbReference type="OrthoDB" id="9785445at2"/>
<dbReference type="PATRIC" id="fig|45065.4.peg.1515"/>
<proteinExistence type="predicted"/>
<name>A0A0W0TU62_9GAMM</name>
<accession>A0A0W0TU62</accession>
<dbReference type="AlphaFoldDB" id="A0A0W0TU62"/>
<dbReference type="EMBL" id="LNYC01000052">
    <property type="protein sequence ID" value="KTC98955.1"/>
    <property type="molecule type" value="Genomic_DNA"/>
</dbReference>
<dbReference type="Proteomes" id="UP000054785">
    <property type="component" value="Unassembled WGS sequence"/>
</dbReference>
<organism evidence="1 2">
    <name type="scientific">Legionella geestiana</name>
    <dbReference type="NCBI Taxonomy" id="45065"/>
    <lineage>
        <taxon>Bacteria</taxon>
        <taxon>Pseudomonadati</taxon>
        <taxon>Pseudomonadota</taxon>
        <taxon>Gammaproteobacteria</taxon>
        <taxon>Legionellales</taxon>
        <taxon>Legionellaceae</taxon>
        <taxon>Legionella</taxon>
    </lineage>
</organism>
<evidence type="ECO:0000313" key="1">
    <source>
        <dbReference type="EMBL" id="KTC98955.1"/>
    </source>
</evidence>